<dbReference type="Proteomes" id="UP001152798">
    <property type="component" value="Chromosome 1"/>
</dbReference>
<gene>
    <name evidence="2" type="ORF">NEZAVI_LOCUS1497</name>
</gene>
<feature type="transmembrane region" description="Helical" evidence="1">
    <location>
        <begin position="85"/>
        <end position="105"/>
    </location>
</feature>
<evidence type="ECO:0000313" key="3">
    <source>
        <dbReference type="Proteomes" id="UP001152798"/>
    </source>
</evidence>
<accession>A0A9P0H0G7</accession>
<dbReference type="AlphaFoldDB" id="A0A9P0H0G7"/>
<evidence type="ECO:0000313" key="2">
    <source>
        <dbReference type="EMBL" id="CAH1390271.1"/>
    </source>
</evidence>
<dbReference type="EMBL" id="OV725077">
    <property type="protein sequence ID" value="CAH1390271.1"/>
    <property type="molecule type" value="Genomic_DNA"/>
</dbReference>
<name>A0A9P0H0G7_NEZVI</name>
<keyword evidence="1" id="KW-0472">Membrane</keyword>
<organism evidence="2 3">
    <name type="scientific">Nezara viridula</name>
    <name type="common">Southern green stink bug</name>
    <name type="synonym">Cimex viridulus</name>
    <dbReference type="NCBI Taxonomy" id="85310"/>
    <lineage>
        <taxon>Eukaryota</taxon>
        <taxon>Metazoa</taxon>
        <taxon>Ecdysozoa</taxon>
        <taxon>Arthropoda</taxon>
        <taxon>Hexapoda</taxon>
        <taxon>Insecta</taxon>
        <taxon>Pterygota</taxon>
        <taxon>Neoptera</taxon>
        <taxon>Paraneoptera</taxon>
        <taxon>Hemiptera</taxon>
        <taxon>Heteroptera</taxon>
        <taxon>Panheteroptera</taxon>
        <taxon>Pentatomomorpha</taxon>
        <taxon>Pentatomoidea</taxon>
        <taxon>Pentatomidae</taxon>
        <taxon>Pentatominae</taxon>
        <taxon>Nezara</taxon>
    </lineage>
</organism>
<sequence length="118" mass="13721">MQEYRNQRKCIVVEVGGIQFCISDCRVYKASPQPNRFCPTRLSHYRRARKLQDQAFTADARIEGKEEMDARTKSGFKRLKGAKEIWIWTFTSISVNLTCNIAAALRMRQFIEIVTAEK</sequence>
<proteinExistence type="predicted"/>
<keyword evidence="1" id="KW-0812">Transmembrane</keyword>
<evidence type="ECO:0000256" key="1">
    <source>
        <dbReference type="SAM" id="Phobius"/>
    </source>
</evidence>
<keyword evidence="1" id="KW-1133">Transmembrane helix</keyword>
<reference evidence="2" key="1">
    <citation type="submission" date="2022-01" db="EMBL/GenBank/DDBJ databases">
        <authorList>
            <person name="King R."/>
        </authorList>
    </citation>
    <scope>NUCLEOTIDE SEQUENCE</scope>
</reference>
<protein>
    <submittedName>
        <fullName evidence="2">Uncharacterized protein</fullName>
    </submittedName>
</protein>
<keyword evidence="3" id="KW-1185">Reference proteome</keyword>